<dbReference type="CDD" id="cd06151">
    <property type="entry name" value="YjgF_YER057c_UK114_like_3"/>
    <property type="match status" value="1"/>
</dbReference>
<protein>
    <submittedName>
        <fullName evidence="3">RidA family protein</fullName>
    </submittedName>
</protein>
<accession>A0ABS1V244</accession>
<dbReference type="Gene3D" id="3.30.1330.40">
    <property type="entry name" value="RutC-like"/>
    <property type="match status" value="1"/>
</dbReference>
<keyword evidence="2" id="KW-0732">Signal</keyword>
<evidence type="ECO:0000313" key="3">
    <source>
        <dbReference type="EMBL" id="MBL6455774.1"/>
    </source>
</evidence>
<keyword evidence="4" id="KW-1185">Reference proteome</keyword>
<dbReference type="InterPro" id="IPR019897">
    <property type="entry name" value="RidA_CS"/>
</dbReference>
<dbReference type="Proteomes" id="UP000606490">
    <property type="component" value="Unassembled WGS sequence"/>
</dbReference>
<gene>
    <name evidence="3" type="ORF">JMJ55_10595</name>
</gene>
<name>A0ABS1V244_9PROT</name>
<sequence>MTRALFLIAAISAASFPVAAQDVTRHRTPGSNFPIAMAVEVPAGRTQVLVSGMVPAVVNADAPRNSVASFGDTRVQTKSVLDRIEAALRSIGLGLEDVVRMQVFLVGDPDKGGRMDFDGFMAAYTERYGTATQPNLPARSVMQVAGLVNPGWLVEIEVTAVRP</sequence>
<evidence type="ECO:0000256" key="1">
    <source>
        <dbReference type="ARBA" id="ARBA00010552"/>
    </source>
</evidence>
<dbReference type="InterPro" id="IPR006175">
    <property type="entry name" value="YjgF/YER057c/UK114"/>
</dbReference>
<dbReference type="PANTHER" id="PTHR11803">
    <property type="entry name" value="2-IMINOBUTANOATE/2-IMINOPROPANOATE DEAMINASE RIDA"/>
    <property type="match status" value="1"/>
</dbReference>
<dbReference type="RefSeq" id="WP_202825497.1">
    <property type="nucleotide sequence ID" value="NZ_JAEUXJ010000003.1"/>
</dbReference>
<dbReference type="PROSITE" id="PS01094">
    <property type="entry name" value="UPF0076"/>
    <property type="match status" value="1"/>
</dbReference>
<comment type="caution">
    <text evidence="3">The sequence shown here is derived from an EMBL/GenBank/DDBJ whole genome shotgun (WGS) entry which is preliminary data.</text>
</comment>
<proteinExistence type="inferred from homology"/>
<dbReference type="EMBL" id="JAEUXJ010000003">
    <property type="protein sequence ID" value="MBL6455774.1"/>
    <property type="molecule type" value="Genomic_DNA"/>
</dbReference>
<evidence type="ECO:0000313" key="4">
    <source>
        <dbReference type="Proteomes" id="UP000606490"/>
    </source>
</evidence>
<dbReference type="Pfam" id="PF01042">
    <property type="entry name" value="Ribonuc_L-PSP"/>
    <property type="match status" value="1"/>
</dbReference>
<feature type="chain" id="PRO_5045598474" evidence="2">
    <location>
        <begin position="21"/>
        <end position="163"/>
    </location>
</feature>
<dbReference type="PANTHER" id="PTHR11803:SF59">
    <property type="entry name" value="ENDORIBONUCLEASE"/>
    <property type="match status" value="1"/>
</dbReference>
<reference evidence="3 4" key="1">
    <citation type="submission" date="2021-01" db="EMBL/GenBank/DDBJ databases">
        <title>Belnapia mucosa sp. nov. and Belnapia arida sp. nov., isolated from the Tabernas Desert (Almeria, Spain).</title>
        <authorList>
            <person name="Molina-Menor E."/>
            <person name="Vidal-Verdu A."/>
            <person name="Calonge A."/>
            <person name="Satari L."/>
            <person name="Pereto Magraner J."/>
            <person name="Porcar Miralles M."/>
        </authorList>
    </citation>
    <scope>NUCLEOTIDE SEQUENCE [LARGE SCALE GENOMIC DNA]</scope>
    <source>
        <strain evidence="3 4">T6</strain>
    </source>
</reference>
<comment type="similarity">
    <text evidence="1">Belongs to the RutC family.</text>
</comment>
<feature type="signal peptide" evidence="2">
    <location>
        <begin position="1"/>
        <end position="20"/>
    </location>
</feature>
<dbReference type="InterPro" id="IPR035959">
    <property type="entry name" value="RutC-like_sf"/>
</dbReference>
<organism evidence="3 4">
    <name type="scientific">Belnapia mucosa</name>
    <dbReference type="NCBI Taxonomy" id="2804532"/>
    <lineage>
        <taxon>Bacteria</taxon>
        <taxon>Pseudomonadati</taxon>
        <taxon>Pseudomonadota</taxon>
        <taxon>Alphaproteobacteria</taxon>
        <taxon>Acetobacterales</taxon>
        <taxon>Roseomonadaceae</taxon>
        <taxon>Belnapia</taxon>
    </lineage>
</organism>
<dbReference type="SUPFAM" id="SSF55298">
    <property type="entry name" value="YjgF-like"/>
    <property type="match status" value="1"/>
</dbReference>
<evidence type="ECO:0000256" key="2">
    <source>
        <dbReference type="SAM" id="SignalP"/>
    </source>
</evidence>